<organism evidence="1 2">
    <name type="scientific">Inconstantimicrobium mannanitabidum</name>
    <dbReference type="NCBI Taxonomy" id="1604901"/>
    <lineage>
        <taxon>Bacteria</taxon>
        <taxon>Bacillati</taxon>
        <taxon>Bacillota</taxon>
        <taxon>Clostridia</taxon>
        <taxon>Eubacteriales</taxon>
        <taxon>Clostridiaceae</taxon>
        <taxon>Inconstantimicrobium</taxon>
    </lineage>
</organism>
<comment type="caution">
    <text evidence="1">The sequence shown here is derived from an EMBL/GenBank/DDBJ whole genome shotgun (WGS) entry which is preliminary data.</text>
</comment>
<accession>A0ACB5RFC2</accession>
<reference evidence="1" key="1">
    <citation type="journal article" date="2025" name="Int. J. Syst. Evol. Microbiol.">
        <title>Inconstantimicrobium mannanitabidum sp. nov., a novel member of the family Clostridiaceae isolated from anoxic soil under the treatment of reductive soil disinfestation.</title>
        <authorList>
            <person name="Ueki A."/>
            <person name="Tonouchi A."/>
            <person name="Honma S."/>
            <person name="Kaku N."/>
            <person name="Ueki K."/>
        </authorList>
    </citation>
    <scope>NUCLEOTIDE SEQUENCE</scope>
    <source>
        <strain evidence="1">TW13</strain>
    </source>
</reference>
<proteinExistence type="predicted"/>
<dbReference type="Proteomes" id="UP001058074">
    <property type="component" value="Unassembled WGS sequence"/>
</dbReference>
<name>A0ACB5RFC2_9CLOT</name>
<keyword evidence="2" id="KW-1185">Reference proteome</keyword>
<evidence type="ECO:0000313" key="2">
    <source>
        <dbReference type="Proteomes" id="UP001058074"/>
    </source>
</evidence>
<evidence type="ECO:0000313" key="1">
    <source>
        <dbReference type="EMBL" id="GKX67697.1"/>
    </source>
</evidence>
<gene>
    <name evidence="1" type="ORF">rsdtw13_29550</name>
</gene>
<protein>
    <submittedName>
        <fullName evidence="1">Uncharacterized protein</fullName>
    </submittedName>
</protein>
<dbReference type="EMBL" id="BROD01000001">
    <property type="protein sequence ID" value="GKX67697.1"/>
    <property type="molecule type" value="Genomic_DNA"/>
</dbReference>
<sequence>MKQIIIIPGILGSNLNYGKCPIWPPTEMEFFVKGLVVAIRNLSDIATDKITTDSIDKGTYNELYEFITEAGSDLKVDRFPYDWRKNNFDANTMEELMELIVDTSADEVILVAHSMGGILSKLFLLLNKDNEYIKKVKKLITIGTPWKGSPKAYIKLKYGIGAVHMPHVFKSTIPKLPSVYQLLPNKCYTENKGFIANKDWNDIYKEYVDILRKNGFNHNKILSELYEKMNENIPNWIEHHEIIGYSKPTLTSIRDVGAKVFGEHGDGDGTVPLFSAISDTKYKYFIKSEHTSLPTNCQVKEILREIIFESNSMECINDKLHLQTYQEILDNGFEGKVVRVACPVNVSLIDENGEMIYGDLSKVNTDNFLKLLLGQSDNIEYIDGDVYFIFNNKNDLTSNKLLVQAYEEGAVSIAVEEYKNGRIGDVAKFKTFNMDYSKNAEVIINNELDNCNVKLFGDGEKKITRIILKGESQSESNKNIILPKTEYNFIGENIVEVDTNKYLAIGNVEIYVDKVIEGTYDVLDTFYSVNCENVKSISEKEKYLLDLKLGDNLIKIYSTDKYENVELINEIYIYHIDSNYDRLPFLKVKMGREKYTLITEFNESKDLEKFNLIVPKVEFLFNDNDGVLFNYIEIKNKMREVKLKVTDSFGTLISDSFIVDEKLLNLIIDSKATLSELKKFLKLLRLNDFKRFKVIRNGVKKSYKVLTNERVTDADSLEFENSTISINIDKMKEYRIMFSNMSEYFNLSENEFKQQFSIFSNNSTKEILGLKLKIYLAVEDNSETTQFTNLDCIEYSIKDNRYNYNISSEKIKKHLSNLKLNPDMYEYEYNAIYFLIYIDNEENTLLRACKIEIKY</sequence>